<sequence>MEEKMISDILEEILTPVSRTINKVISFLVVGVFVEFGCYFLGKVTLLLLTLGRFPDKTKSQEHKGKISLFGLTIFFSILIFIAHNNQVGV</sequence>
<evidence type="ECO:0000256" key="1">
    <source>
        <dbReference type="SAM" id="Phobius"/>
    </source>
</evidence>
<dbReference type="AlphaFoldDB" id="A0A6S4Q014"/>
<name>A0A6S4Q014_VIBVL</name>
<proteinExistence type="predicted"/>
<accession>A0A6S4Q014</accession>
<protein>
    <submittedName>
        <fullName evidence="2">Uncharacterized protein</fullName>
    </submittedName>
</protein>
<dbReference type="EMBL" id="AB609751">
    <property type="protein sequence ID" value="BBE38713.1"/>
    <property type="molecule type" value="Genomic_DNA"/>
</dbReference>
<keyword evidence="1" id="KW-0812">Transmembrane</keyword>
<feature type="transmembrane region" description="Helical" evidence="1">
    <location>
        <begin position="24"/>
        <end position="46"/>
    </location>
</feature>
<reference evidence="2" key="1">
    <citation type="submission" date="2011-01" db="EMBL/GenBank/DDBJ databases">
        <title>Evolutionary Significance of Chromosomal Super-Integrons in Vibrio vulnificus Strains.</title>
        <authorList>
            <person name="Shu H.Y."/>
            <person name="Wu K.M."/>
            <person name="Liu T.T."/>
            <person name="Liu Y.M."/>
            <person name="Liao T.L."/>
            <person name="Hor L.I."/>
            <person name="Tsai S.F."/>
            <person name="Chen C.Y."/>
        </authorList>
    </citation>
    <scope>NUCLEOTIDE SEQUENCE</scope>
    <source>
        <strain evidence="2">CECT4999</strain>
    </source>
</reference>
<keyword evidence="1" id="KW-0472">Membrane</keyword>
<organism evidence="2">
    <name type="scientific">Vibrio vulnificus</name>
    <dbReference type="NCBI Taxonomy" id="672"/>
    <lineage>
        <taxon>Bacteria</taxon>
        <taxon>Pseudomonadati</taxon>
        <taxon>Pseudomonadota</taxon>
        <taxon>Gammaproteobacteria</taxon>
        <taxon>Vibrionales</taxon>
        <taxon>Vibrionaceae</taxon>
        <taxon>Vibrio</taxon>
    </lineage>
</organism>
<feature type="transmembrane region" description="Helical" evidence="1">
    <location>
        <begin position="67"/>
        <end position="84"/>
    </location>
</feature>
<keyword evidence="1" id="KW-1133">Transmembrane helix</keyword>
<evidence type="ECO:0000313" key="2">
    <source>
        <dbReference type="EMBL" id="BBE38713.1"/>
    </source>
</evidence>